<gene>
    <name evidence="1" type="ORF">GCM10011332_08590</name>
</gene>
<keyword evidence="2" id="KW-1185">Reference proteome</keyword>
<sequence length="66" mass="7332">MEKNSDISLKKLNIIYPHVVVKVASRFGADIKKATSRIDRNMAVQQIENGRNALIALLPLTEAILT</sequence>
<reference evidence="1" key="1">
    <citation type="journal article" date="2014" name="Int. J. Syst. Evol. Microbiol.">
        <title>Complete genome sequence of Corynebacterium casei LMG S-19264T (=DSM 44701T), isolated from a smear-ripened cheese.</title>
        <authorList>
            <consortium name="US DOE Joint Genome Institute (JGI-PGF)"/>
            <person name="Walter F."/>
            <person name="Albersmeier A."/>
            <person name="Kalinowski J."/>
            <person name="Ruckert C."/>
        </authorList>
    </citation>
    <scope>NUCLEOTIDE SEQUENCE</scope>
    <source>
        <strain evidence="1">CGMCC 1.15254</strain>
    </source>
</reference>
<dbReference type="Proteomes" id="UP000632498">
    <property type="component" value="Unassembled WGS sequence"/>
</dbReference>
<protein>
    <submittedName>
        <fullName evidence="1">Uncharacterized protein</fullName>
    </submittedName>
</protein>
<accession>A0A917BWI6</accession>
<dbReference type="AlphaFoldDB" id="A0A917BWI6"/>
<organism evidence="1 2">
    <name type="scientific">Terasakiella brassicae</name>
    <dbReference type="NCBI Taxonomy" id="1634917"/>
    <lineage>
        <taxon>Bacteria</taxon>
        <taxon>Pseudomonadati</taxon>
        <taxon>Pseudomonadota</taxon>
        <taxon>Alphaproteobacteria</taxon>
        <taxon>Rhodospirillales</taxon>
        <taxon>Terasakiellaceae</taxon>
        <taxon>Terasakiella</taxon>
    </lineage>
</organism>
<reference evidence="1" key="2">
    <citation type="submission" date="2020-09" db="EMBL/GenBank/DDBJ databases">
        <authorList>
            <person name="Sun Q."/>
            <person name="Zhou Y."/>
        </authorList>
    </citation>
    <scope>NUCLEOTIDE SEQUENCE</scope>
    <source>
        <strain evidence="1">CGMCC 1.15254</strain>
    </source>
</reference>
<evidence type="ECO:0000313" key="2">
    <source>
        <dbReference type="Proteomes" id="UP000632498"/>
    </source>
</evidence>
<dbReference type="EMBL" id="BMHV01000005">
    <property type="protein sequence ID" value="GGF57413.1"/>
    <property type="molecule type" value="Genomic_DNA"/>
</dbReference>
<proteinExistence type="predicted"/>
<name>A0A917BWI6_9PROT</name>
<evidence type="ECO:0000313" key="1">
    <source>
        <dbReference type="EMBL" id="GGF57413.1"/>
    </source>
</evidence>
<comment type="caution">
    <text evidence="1">The sequence shown here is derived from an EMBL/GenBank/DDBJ whole genome shotgun (WGS) entry which is preliminary data.</text>
</comment>